<sequence length="113" mass="13269">DEVKRFAECSFEPSSKVNTDALQSFQTALKDFEHHFEVFEKGNGDLRWVHTLISNVKSFVLGTYHGLGKKHLQAYFDEFASRFNRRFWQDQLFSRLAYAVMDSHILGYVDLTR</sequence>
<dbReference type="RefSeq" id="WP_256304866.1">
    <property type="nucleotide sequence ID" value="NZ_JANFYS010000055.1"/>
</dbReference>
<name>A0AAW5JUY6_9FIRM</name>
<feature type="domain" description="ISXO2-like transposase" evidence="1">
    <location>
        <begin position="2"/>
        <end position="84"/>
    </location>
</feature>
<dbReference type="Proteomes" id="UP001204562">
    <property type="component" value="Unassembled WGS sequence"/>
</dbReference>
<dbReference type="InterPro" id="IPR024445">
    <property type="entry name" value="Tnp_ISXO2-like"/>
</dbReference>
<dbReference type="AlphaFoldDB" id="A0AAW5JUY6"/>
<comment type="caution">
    <text evidence="2">The sequence shown here is derived from an EMBL/GenBank/DDBJ whole genome shotgun (WGS) entry which is preliminary data.</text>
</comment>
<feature type="non-terminal residue" evidence="2">
    <location>
        <position position="1"/>
    </location>
</feature>
<proteinExistence type="predicted"/>
<reference evidence="2" key="1">
    <citation type="submission" date="2022-06" db="EMBL/GenBank/DDBJ databases">
        <title>Isolation of gut microbiota from human fecal samples.</title>
        <authorList>
            <person name="Pamer E.G."/>
            <person name="Barat B."/>
            <person name="Waligurski E."/>
            <person name="Medina S."/>
            <person name="Paddock L."/>
            <person name="Mostad J."/>
        </authorList>
    </citation>
    <scope>NUCLEOTIDE SEQUENCE</scope>
    <source>
        <strain evidence="2">DFI.9.91</strain>
    </source>
</reference>
<evidence type="ECO:0000313" key="3">
    <source>
        <dbReference type="Proteomes" id="UP001204562"/>
    </source>
</evidence>
<evidence type="ECO:0000313" key="2">
    <source>
        <dbReference type="EMBL" id="MCQ4771809.1"/>
    </source>
</evidence>
<dbReference type="Pfam" id="PF12762">
    <property type="entry name" value="DDE_Tnp_IS1595"/>
    <property type="match status" value="1"/>
</dbReference>
<accession>A0AAW5JUY6</accession>
<protein>
    <submittedName>
        <fullName evidence="2">Transposase</fullName>
    </submittedName>
</protein>
<gene>
    <name evidence="2" type="ORF">NE579_15330</name>
</gene>
<dbReference type="EMBL" id="JANFYS010000055">
    <property type="protein sequence ID" value="MCQ4771809.1"/>
    <property type="molecule type" value="Genomic_DNA"/>
</dbReference>
<organism evidence="2 3">
    <name type="scientific">Intestinimonas massiliensis</name>
    <name type="common">ex Afouda et al. 2020</name>
    <dbReference type="NCBI Taxonomy" id="1673721"/>
    <lineage>
        <taxon>Bacteria</taxon>
        <taxon>Bacillati</taxon>
        <taxon>Bacillota</taxon>
        <taxon>Clostridia</taxon>
        <taxon>Eubacteriales</taxon>
        <taxon>Intestinimonas</taxon>
    </lineage>
</organism>
<evidence type="ECO:0000259" key="1">
    <source>
        <dbReference type="Pfam" id="PF12762"/>
    </source>
</evidence>